<dbReference type="InterPro" id="IPR039913">
    <property type="entry name" value="RPAP1/Rba50"/>
</dbReference>
<dbReference type="PANTHER" id="PTHR21483">
    <property type="entry name" value="RNA POLYMERASE II-ASSOCIATED PROTEIN 1"/>
    <property type="match status" value="1"/>
</dbReference>
<evidence type="ECO:0000259" key="2">
    <source>
        <dbReference type="Pfam" id="PF08621"/>
    </source>
</evidence>
<dbReference type="EMBL" id="CAXAMN010013403">
    <property type="protein sequence ID" value="CAK9040736.1"/>
    <property type="molecule type" value="Genomic_DNA"/>
</dbReference>
<dbReference type="Proteomes" id="UP001642484">
    <property type="component" value="Unassembled WGS sequence"/>
</dbReference>
<feature type="region of interest" description="Disordered" evidence="1">
    <location>
        <begin position="163"/>
        <end position="186"/>
    </location>
</feature>
<feature type="domain" description="RPAP1 N-terminal" evidence="2">
    <location>
        <begin position="183"/>
        <end position="227"/>
    </location>
</feature>
<dbReference type="InterPro" id="IPR013930">
    <property type="entry name" value="RPAP1_N"/>
</dbReference>
<keyword evidence="4" id="KW-1185">Reference proteome</keyword>
<sequence>MRAVRGFASRSAGRIRRSALVGRLQALLHEQQEALGGDPRWQPAVSLKRTKPKAGRMNGPIRMTKFLLPSHLSSSNCGKVAITSLNLESGPVRLDEAGKLEVHIQSFRHWKVRVMCPERGGSEEQPSCLKEVTERVGGDPKAGSFLAPESGFPVPLHRAVGKSLGTALKPRRESSDEPEDEEEEIDLENRKMLMNTSPEEVREWQQQLLQHLGAETCELLRKRGQRKLKAKMPKTPALKRAEEEVKEPVAKAAEDVEPEAGNPIALETEQGCLGVLDRSELQKLQWTLPAGEPDLEKVLADASLPPEPCGRALQLMRFDFEGRVCPRGEQAQELMLSSDPGSQPALNSMWWLLALSLSLAETRDVPNTAPSDEGTEGSSFLQTQAAEVRRGGRVPEYLELKAMGQKAWKDIPLLDATRGMNTDMNGRFCTLCGHPDPQKPWGNYTERKDCGNHSVLEHPESLFKPLADFDRGNSNGFCELNMQKMCADALYNKNFLIQARQINSTGTAVLLYDATYCDHLGWLGADYRSLQFDYEGMKSKADKFCEARIEKAKNRTMADMLAIYFPSFAPGQPSKEEAQLVADWTCAMGSSGCDMTYCAYSYCKKPDGTFGTLQECPGWDPDKGMPI</sequence>
<gene>
    <name evidence="3" type="ORF">CCMP2556_LOCUS21904</name>
</gene>
<name>A0ABP0LNG1_9DINO</name>
<evidence type="ECO:0000256" key="1">
    <source>
        <dbReference type="SAM" id="MobiDB-lite"/>
    </source>
</evidence>
<comment type="caution">
    <text evidence="3">The sequence shown here is derived from an EMBL/GenBank/DDBJ whole genome shotgun (WGS) entry which is preliminary data.</text>
</comment>
<evidence type="ECO:0000313" key="3">
    <source>
        <dbReference type="EMBL" id="CAK9040736.1"/>
    </source>
</evidence>
<feature type="compositionally biased region" description="Acidic residues" evidence="1">
    <location>
        <begin position="176"/>
        <end position="186"/>
    </location>
</feature>
<dbReference type="Pfam" id="PF08621">
    <property type="entry name" value="RPAP1_N"/>
    <property type="match status" value="1"/>
</dbReference>
<dbReference type="PANTHER" id="PTHR21483:SF18">
    <property type="entry name" value="RNA POLYMERASE II-ASSOCIATED PROTEIN 1"/>
    <property type="match status" value="1"/>
</dbReference>
<accession>A0ABP0LNG1</accession>
<protein>
    <recommendedName>
        <fullName evidence="2">RPAP1 N-terminal domain-containing protein</fullName>
    </recommendedName>
</protein>
<organism evidence="3 4">
    <name type="scientific">Durusdinium trenchii</name>
    <dbReference type="NCBI Taxonomy" id="1381693"/>
    <lineage>
        <taxon>Eukaryota</taxon>
        <taxon>Sar</taxon>
        <taxon>Alveolata</taxon>
        <taxon>Dinophyceae</taxon>
        <taxon>Suessiales</taxon>
        <taxon>Symbiodiniaceae</taxon>
        <taxon>Durusdinium</taxon>
    </lineage>
</organism>
<evidence type="ECO:0000313" key="4">
    <source>
        <dbReference type="Proteomes" id="UP001642484"/>
    </source>
</evidence>
<reference evidence="3 4" key="1">
    <citation type="submission" date="2024-02" db="EMBL/GenBank/DDBJ databases">
        <authorList>
            <person name="Chen Y."/>
            <person name="Shah S."/>
            <person name="Dougan E. K."/>
            <person name="Thang M."/>
            <person name="Chan C."/>
        </authorList>
    </citation>
    <scope>NUCLEOTIDE SEQUENCE [LARGE SCALE GENOMIC DNA]</scope>
</reference>
<proteinExistence type="predicted"/>